<feature type="domain" description="HAMP" evidence="9">
    <location>
        <begin position="259"/>
        <end position="311"/>
    </location>
</feature>
<keyword evidence="5 7" id="KW-1133">Transmembrane helix</keyword>
<dbReference type="Gene3D" id="3.30.70.1230">
    <property type="entry name" value="Nucleotide cyclase"/>
    <property type="match status" value="1"/>
</dbReference>
<dbReference type="SMART" id="SM00304">
    <property type="entry name" value="HAMP"/>
    <property type="match status" value="1"/>
</dbReference>
<evidence type="ECO:0000256" key="7">
    <source>
        <dbReference type="SAM" id="Phobius"/>
    </source>
</evidence>
<dbReference type="Proteomes" id="UP000199022">
    <property type="component" value="Unassembled WGS sequence"/>
</dbReference>
<comment type="subcellular location">
    <subcellularLocation>
        <location evidence="1">Cell membrane</location>
        <topology evidence="1">Multi-pass membrane protein</topology>
    </subcellularLocation>
</comment>
<evidence type="ECO:0000313" key="10">
    <source>
        <dbReference type="EMBL" id="SFD70944.1"/>
    </source>
</evidence>
<evidence type="ECO:0000313" key="11">
    <source>
        <dbReference type="Proteomes" id="UP000199022"/>
    </source>
</evidence>
<dbReference type="SMART" id="SM00044">
    <property type="entry name" value="CYCc"/>
    <property type="match status" value="1"/>
</dbReference>
<dbReference type="CDD" id="cd07302">
    <property type="entry name" value="CHD"/>
    <property type="match status" value="1"/>
</dbReference>
<evidence type="ECO:0000256" key="2">
    <source>
        <dbReference type="ARBA" id="ARBA00005381"/>
    </source>
</evidence>
<dbReference type="GO" id="GO:0006171">
    <property type="term" value="P:cAMP biosynthetic process"/>
    <property type="evidence" value="ECO:0007669"/>
    <property type="project" value="TreeGrafter"/>
</dbReference>
<dbReference type="InterPro" id="IPR029787">
    <property type="entry name" value="Nucleotide_cyclase"/>
</dbReference>
<dbReference type="PANTHER" id="PTHR43081:SF17">
    <property type="entry name" value="BLL5647 PROTEIN"/>
    <property type="match status" value="1"/>
</dbReference>
<dbReference type="InterPro" id="IPR050697">
    <property type="entry name" value="Adenylyl/Guanylyl_Cyclase_3/4"/>
</dbReference>
<sequence>MITTVLRSARALPPALLRVVVPGIRRVVPADRVVAPGIALLVVAANVVGAGVVTVLLLGVNGGSDVESPTGRLVTGIVGAGYLLLAIPVGVVLGLHKHRRTNRWLWTGRTPTPEEVLLALRLPGDVARLVAWVWAVAAVGLGVVSAAVYPQALVGLRIGISVVLGGVVTAGVTYLLVARAARHVTARALAAQPPDQPRTLSVRRRLLLTWGLTSGVPMLGLILLVLDPTGQGTPGRFTALFLPGVALVVGLLATLLVARGVGSPLRELRRAVQRIGEGETDVRVVVDDAGEIGLLQNGVNTMASGLAERERLRDLFGRHVGADVAARALSDGVELGGETRTVAALFVDVAGSTGLAERLGPQEMVGLLNRFFAVVVDATSAEGGLVNKFEGDAALCVFGAPQPLPDAAGAALRAARAICTAVAEAGEVDVGVGVAWGDVVAGQIGADSRSEYTVIGDAVNTAARLTELAKDHTGRAVASDAAVQAATAGEREHWVAGEEVVLRGRSEPTRLWVLAGG</sequence>
<evidence type="ECO:0000256" key="5">
    <source>
        <dbReference type="ARBA" id="ARBA00022989"/>
    </source>
</evidence>
<feature type="transmembrane region" description="Helical" evidence="7">
    <location>
        <begin position="238"/>
        <end position="261"/>
    </location>
</feature>
<dbReference type="SUPFAM" id="SSF55073">
    <property type="entry name" value="Nucleotide cyclase"/>
    <property type="match status" value="1"/>
</dbReference>
<proteinExistence type="inferred from homology"/>
<name>A0A1I1UJR5_9ACTN</name>
<dbReference type="Pfam" id="PF00211">
    <property type="entry name" value="Guanylate_cyc"/>
    <property type="match status" value="1"/>
</dbReference>
<evidence type="ECO:0000256" key="1">
    <source>
        <dbReference type="ARBA" id="ARBA00004651"/>
    </source>
</evidence>
<dbReference type="GO" id="GO:0035556">
    <property type="term" value="P:intracellular signal transduction"/>
    <property type="evidence" value="ECO:0007669"/>
    <property type="project" value="InterPro"/>
</dbReference>
<dbReference type="STRING" id="1225127.SAMN05661030_4033"/>
<evidence type="ECO:0000256" key="4">
    <source>
        <dbReference type="ARBA" id="ARBA00022692"/>
    </source>
</evidence>
<dbReference type="CDD" id="cd06225">
    <property type="entry name" value="HAMP"/>
    <property type="match status" value="1"/>
</dbReference>
<dbReference type="SUPFAM" id="SSF158472">
    <property type="entry name" value="HAMP domain-like"/>
    <property type="match status" value="1"/>
</dbReference>
<dbReference type="EMBL" id="FOMD01000006">
    <property type="protein sequence ID" value="SFD70944.1"/>
    <property type="molecule type" value="Genomic_DNA"/>
</dbReference>
<dbReference type="Gene3D" id="6.10.340.10">
    <property type="match status" value="1"/>
</dbReference>
<evidence type="ECO:0000259" key="8">
    <source>
        <dbReference type="PROSITE" id="PS50125"/>
    </source>
</evidence>
<dbReference type="GO" id="GO:0005886">
    <property type="term" value="C:plasma membrane"/>
    <property type="evidence" value="ECO:0007669"/>
    <property type="project" value="UniProtKB-SubCell"/>
</dbReference>
<dbReference type="GO" id="GO:0004016">
    <property type="term" value="F:adenylate cyclase activity"/>
    <property type="evidence" value="ECO:0007669"/>
    <property type="project" value="UniProtKB-ARBA"/>
</dbReference>
<keyword evidence="6 7" id="KW-0472">Membrane</keyword>
<evidence type="ECO:0000259" key="9">
    <source>
        <dbReference type="PROSITE" id="PS50885"/>
    </source>
</evidence>
<organism evidence="10 11">
    <name type="scientific">Klenkia taihuensis</name>
    <dbReference type="NCBI Taxonomy" id="1225127"/>
    <lineage>
        <taxon>Bacteria</taxon>
        <taxon>Bacillati</taxon>
        <taxon>Actinomycetota</taxon>
        <taxon>Actinomycetes</taxon>
        <taxon>Geodermatophilales</taxon>
        <taxon>Geodermatophilaceae</taxon>
        <taxon>Klenkia</taxon>
    </lineage>
</organism>
<dbReference type="RefSeq" id="WP_207506831.1">
    <property type="nucleotide sequence ID" value="NZ_BNAC01000006.1"/>
</dbReference>
<reference evidence="11" key="1">
    <citation type="submission" date="2016-10" db="EMBL/GenBank/DDBJ databases">
        <authorList>
            <person name="Varghese N."/>
            <person name="Submissions S."/>
        </authorList>
    </citation>
    <scope>NUCLEOTIDE SEQUENCE [LARGE SCALE GENOMIC DNA]</scope>
    <source>
        <strain evidence="11">DSM 45962</strain>
    </source>
</reference>
<feature type="domain" description="Guanylate cyclase" evidence="8">
    <location>
        <begin position="343"/>
        <end position="466"/>
    </location>
</feature>
<keyword evidence="3" id="KW-1003">Cell membrane</keyword>
<dbReference type="PANTHER" id="PTHR43081">
    <property type="entry name" value="ADENYLATE CYCLASE, TERMINAL-DIFFERENTIATION SPECIFIC-RELATED"/>
    <property type="match status" value="1"/>
</dbReference>
<comment type="similarity">
    <text evidence="2">Belongs to the adenylyl cyclase class-3 family.</text>
</comment>
<protein>
    <submittedName>
        <fullName evidence="10">Adenylate cyclase</fullName>
    </submittedName>
</protein>
<evidence type="ECO:0000256" key="6">
    <source>
        <dbReference type="ARBA" id="ARBA00023136"/>
    </source>
</evidence>
<keyword evidence="4 7" id="KW-0812">Transmembrane</keyword>
<gene>
    <name evidence="10" type="ORF">SAMN05661030_4033</name>
</gene>
<dbReference type="Pfam" id="PF00672">
    <property type="entry name" value="HAMP"/>
    <property type="match status" value="1"/>
</dbReference>
<evidence type="ECO:0000256" key="3">
    <source>
        <dbReference type="ARBA" id="ARBA00022475"/>
    </source>
</evidence>
<dbReference type="PROSITE" id="PS50885">
    <property type="entry name" value="HAMP"/>
    <property type="match status" value="1"/>
</dbReference>
<dbReference type="AlphaFoldDB" id="A0A1I1UJR5"/>
<keyword evidence="11" id="KW-1185">Reference proteome</keyword>
<feature type="transmembrane region" description="Helical" evidence="7">
    <location>
        <begin position="33"/>
        <end position="60"/>
    </location>
</feature>
<accession>A0A1I1UJR5</accession>
<feature type="transmembrane region" description="Helical" evidence="7">
    <location>
        <begin position="155"/>
        <end position="177"/>
    </location>
</feature>
<feature type="transmembrane region" description="Helical" evidence="7">
    <location>
        <begin position="72"/>
        <end position="95"/>
    </location>
</feature>
<dbReference type="InterPro" id="IPR001054">
    <property type="entry name" value="A/G_cyclase"/>
</dbReference>
<feature type="transmembrane region" description="Helical" evidence="7">
    <location>
        <begin position="129"/>
        <end position="149"/>
    </location>
</feature>
<dbReference type="PROSITE" id="PS50125">
    <property type="entry name" value="GUANYLATE_CYCLASE_2"/>
    <property type="match status" value="1"/>
</dbReference>
<feature type="transmembrane region" description="Helical" evidence="7">
    <location>
        <begin position="206"/>
        <end position="226"/>
    </location>
</feature>
<dbReference type="InterPro" id="IPR003660">
    <property type="entry name" value="HAMP_dom"/>
</dbReference>